<reference evidence="5 6" key="1">
    <citation type="submission" date="2016-10" db="EMBL/GenBank/DDBJ databases">
        <authorList>
            <person name="de Groot N.N."/>
        </authorList>
    </citation>
    <scope>NUCLEOTIDE SEQUENCE [LARGE SCALE GENOMIC DNA]</scope>
    <source>
        <strain evidence="5 6">CPCC 202699</strain>
    </source>
</reference>
<dbReference type="AlphaFoldDB" id="A0A1H3MXY5"/>
<evidence type="ECO:0000256" key="1">
    <source>
        <dbReference type="ARBA" id="ARBA00022679"/>
    </source>
</evidence>
<keyword evidence="6" id="KW-1185">Reference proteome</keyword>
<evidence type="ECO:0000259" key="4">
    <source>
        <dbReference type="SMART" id="SM00563"/>
    </source>
</evidence>
<dbReference type="PANTHER" id="PTHR10434">
    <property type="entry name" value="1-ACYL-SN-GLYCEROL-3-PHOSPHATE ACYLTRANSFERASE"/>
    <property type="match status" value="1"/>
</dbReference>
<dbReference type="STRING" id="589385.SAMN05421504_10726"/>
<feature type="transmembrane region" description="Helical" evidence="3">
    <location>
        <begin position="31"/>
        <end position="49"/>
    </location>
</feature>
<evidence type="ECO:0000313" key="6">
    <source>
        <dbReference type="Proteomes" id="UP000199515"/>
    </source>
</evidence>
<name>A0A1H3MXY5_9PSEU</name>
<dbReference type="CDD" id="cd07989">
    <property type="entry name" value="LPLAT_AGPAT-like"/>
    <property type="match status" value="1"/>
</dbReference>
<dbReference type="EMBL" id="FNON01000007">
    <property type="protein sequence ID" value="SDY80809.1"/>
    <property type="molecule type" value="Genomic_DNA"/>
</dbReference>
<feature type="domain" description="Phospholipid/glycerol acyltransferase" evidence="4">
    <location>
        <begin position="63"/>
        <end position="181"/>
    </location>
</feature>
<evidence type="ECO:0000256" key="2">
    <source>
        <dbReference type="ARBA" id="ARBA00023315"/>
    </source>
</evidence>
<dbReference type="PANTHER" id="PTHR10434:SF55">
    <property type="entry name" value="POSSIBLE ACYLTRANSFERASE"/>
    <property type="match status" value="1"/>
</dbReference>
<proteinExistence type="predicted"/>
<dbReference type="SUPFAM" id="SSF69593">
    <property type="entry name" value="Glycerol-3-phosphate (1)-acyltransferase"/>
    <property type="match status" value="1"/>
</dbReference>
<dbReference type="GO" id="GO:0003841">
    <property type="term" value="F:1-acylglycerol-3-phosphate O-acyltransferase activity"/>
    <property type="evidence" value="ECO:0007669"/>
    <property type="project" value="TreeGrafter"/>
</dbReference>
<dbReference type="GO" id="GO:0005886">
    <property type="term" value="C:plasma membrane"/>
    <property type="evidence" value="ECO:0007669"/>
    <property type="project" value="TreeGrafter"/>
</dbReference>
<keyword evidence="1 5" id="KW-0808">Transferase</keyword>
<organism evidence="5 6">
    <name type="scientific">Amycolatopsis xylanica</name>
    <dbReference type="NCBI Taxonomy" id="589385"/>
    <lineage>
        <taxon>Bacteria</taxon>
        <taxon>Bacillati</taxon>
        <taxon>Actinomycetota</taxon>
        <taxon>Actinomycetes</taxon>
        <taxon>Pseudonocardiales</taxon>
        <taxon>Pseudonocardiaceae</taxon>
        <taxon>Amycolatopsis</taxon>
    </lineage>
</organism>
<keyword evidence="3" id="KW-0472">Membrane</keyword>
<dbReference type="SMART" id="SM00563">
    <property type="entry name" value="PlsC"/>
    <property type="match status" value="1"/>
</dbReference>
<keyword evidence="3" id="KW-1133">Transmembrane helix</keyword>
<protein>
    <submittedName>
        <fullName evidence="5">1-acyl-sn-glycerol-3-phosphate acyltransferases</fullName>
    </submittedName>
</protein>
<dbReference type="InterPro" id="IPR002123">
    <property type="entry name" value="Plipid/glycerol_acylTrfase"/>
</dbReference>
<evidence type="ECO:0000256" key="3">
    <source>
        <dbReference type="SAM" id="Phobius"/>
    </source>
</evidence>
<keyword evidence="2 5" id="KW-0012">Acyltransferase</keyword>
<keyword evidence="3" id="KW-0812">Transmembrane</keyword>
<sequence>MLIGNRWTALDTLTFGQMVAYGRRFARAGRGFWFSLAIDVVWPFLVLFTRFRVSGSLPKTGGVLVASNHLSFADPTTVTAFCLEAGRVPRYLAKASLWDAPVVGNIMRSGKHIPVYRGAPTASEAFRDAVAAVRAGECVAIFPEATFSDRADRWPMKGKTGTARIALETGAPVIPLANWGTHELLPAGSFVPRVLRRKTVHLIAGPPVYLDDLAGPDPTREVLDEATARIMTAITSLLAQARRESPPSPSE</sequence>
<dbReference type="Pfam" id="PF01553">
    <property type="entry name" value="Acyltransferase"/>
    <property type="match status" value="1"/>
</dbReference>
<dbReference type="Proteomes" id="UP000199515">
    <property type="component" value="Unassembled WGS sequence"/>
</dbReference>
<evidence type="ECO:0000313" key="5">
    <source>
        <dbReference type="EMBL" id="SDY80809.1"/>
    </source>
</evidence>
<dbReference type="GO" id="GO:0006654">
    <property type="term" value="P:phosphatidic acid biosynthetic process"/>
    <property type="evidence" value="ECO:0007669"/>
    <property type="project" value="TreeGrafter"/>
</dbReference>
<gene>
    <name evidence="5" type="ORF">SAMN05421504_10726</name>
</gene>
<accession>A0A1H3MXY5</accession>